<keyword evidence="1" id="KW-0030">Aminoacyl-tRNA synthetase</keyword>
<organism evidence="1 2">
    <name type="scientific">Mucor velutinosus</name>
    <dbReference type="NCBI Taxonomy" id="708070"/>
    <lineage>
        <taxon>Eukaryota</taxon>
        <taxon>Fungi</taxon>
        <taxon>Fungi incertae sedis</taxon>
        <taxon>Mucoromycota</taxon>
        <taxon>Mucoromycotina</taxon>
        <taxon>Mucoromycetes</taxon>
        <taxon>Mucorales</taxon>
        <taxon>Mucorineae</taxon>
        <taxon>Mucoraceae</taxon>
        <taxon>Mucor</taxon>
    </lineage>
</organism>
<evidence type="ECO:0000313" key="1">
    <source>
        <dbReference type="EMBL" id="KAK4518103.1"/>
    </source>
</evidence>
<dbReference type="GO" id="GO:0004821">
    <property type="term" value="F:histidine-tRNA ligase activity"/>
    <property type="evidence" value="ECO:0007669"/>
    <property type="project" value="UniProtKB-EC"/>
</dbReference>
<keyword evidence="1" id="KW-0436">Ligase</keyword>
<comment type="caution">
    <text evidence="1">The sequence shown here is derived from an EMBL/GenBank/DDBJ whole genome shotgun (WGS) entry which is preliminary data.</text>
</comment>
<name>A0AAN7DJC6_9FUNG</name>
<gene>
    <name evidence="1" type="primary">HTS1_1</name>
    <name evidence="1" type="ORF">ATC70_001454</name>
</gene>
<dbReference type="EC" id="6.1.1.21" evidence="1"/>
<proteinExistence type="predicted"/>
<dbReference type="AlphaFoldDB" id="A0AAN7DJC6"/>
<reference evidence="1 2" key="1">
    <citation type="submission" date="2022-11" db="EMBL/GenBank/DDBJ databases">
        <title>Mucor velutinosus strain NIH1002 WGS.</title>
        <authorList>
            <person name="Subramanian P."/>
            <person name="Mullikin J.C."/>
            <person name="Segre J.A."/>
            <person name="Zelazny A.M."/>
        </authorList>
    </citation>
    <scope>NUCLEOTIDE SEQUENCE [LARGE SCALE GENOMIC DNA]</scope>
    <source>
        <strain evidence="1 2">NIH1002</strain>
    </source>
</reference>
<dbReference type="RefSeq" id="XP_064684769.1">
    <property type="nucleotide sequence ID" value="XM_064820849.1"/>
</dbReference>
<dbReference type="Proteomes" id="UP001304243">
    <property type="component" value="Unassembled WGS sequence"/>
</dbReference>
<sequence length="499" mass="57728">MAEATKKKGTLTSIIKDNISSPIFDVKILRDFDIRTKLQAEHALKAAFANARNSKKINNIENLVAQYEKFAYSFINSSTAAVYFGTFNAEQEIIQEEQERDSYHSSVKRQYYQQQKNVMSKKQKTEINQAEAVEDPFDSCPVVSCSNQVSSRSFSILKKGQVYEFSVPAAYISSPHKPYVQENDKQKLENHFEILLKSSQTKDCSTATKKEFHHCQQTAKTNACLRRTEHHFTWIQQCLDLPYEAFDESVIEISRAFKEDKLIQFMKFTLLDFWANTYRPIPIPSNNERTIFVEAFVPIFKYFGNFTKTLAFVWCEKQLNANAVWYMMTDYKKTGLNKKFVDGVGLTYDTLISSLIIESSGYNEKENVEHMLGDTLKNLKNATDCLKHLISEYKAASYTTFKKVKIFSVHIIQDTMTLIQYSVMTPQKWQAIECRSALVPLVWENRDNFVKVFELFSFLLEKLKEQNKVLQLLKREHLGLVEVATGVSVEDVLMHHVED</sequence>
<dbReference type="GeneID" id="89945156"/>
<accession>A0AAN7DJC6</accession>
<protein>
    <submittedName>
        <fullName evidence="1">Cytoplasmic and mitochondrial histidine tRNA synthetase</fullName>
        <ecNumber evidence="1">6.1.1.21</ecNumber>
    </submittedName>
</protein>
<dbReference type="EMBL" id="JASEJX010000013">
    <property type="protein sequence ID" value="KAK4518103.1"/>
    <property type="molecule type" value="Genomic_DNA"/>
</dbReference>
<keyword evidence="2" id="KW-1185">Reference proteome</keyword>
<evidence type="ECO:0000313" key="2">
    <source>
        <dbReference type="Proteomes" id="UP001304243"/>
    </source>
</evidence>